<feature type="non-terminal residue" evidence="3">
    <location>
        <position position="671"/>
    </location>
</feature>
<proteinExistence type="predicted"/>
<feature type="chain" id="PRO_5032664214" description="G-protein coupled receptors family 1 profile domain-containing protein" evidence="2">
    <location>
        <begin position="18"/>
        <end position="671"/>
    </location>
</feature>
<feature type="transmembrane region" description="Helical" evidence="1">
    <location>
        <begin position="395"/>
        <end position="419"/>
    </location>
</feature>
<accession>A0A814LBS7</accession>
<reference evidence="3" key="1">
    <citation type="submission" date="2021-02" db="EMBL/GenBank/DDBJ databases">
        <authorList>
            <person name="Nowell W R."/>
        </authorList>
    </citation>
    <scope>NUCLEOTIDE SEQUENCE</scope>
    <source>
        <strain evidence="3">Ploen Becks lab</strain>
    </source>
</reference>
<comment type="caution">
    <text evidence="3">The sequence shown here is derived from an EMBL/GenBank/DDBJ whole genome shotgun (WGS) entry which is preliminary data.</text>
</comment>
<gene>
    <name evidence="3" type="ORF">OXX778_LOCUS19293</name>
</gene>
<feature type="signal peptide" evidence="2">
    <location>
        <begin position="1"/>
        <end position="17"/>
    </location>
</feature>
<dbReference type="AlphaFoldDB" id="A0A814LBS7"/>
<keyword evidence="1" id="KW-0812">Transmembrane</keyword>
<dbReference type="SUPFAM" id="SSF81321">
    <property type="entry name" value="Family A G protein-coupled receptor-like"/>
    <property type="match status" value="1"/>
</dbReference>
<evidence type="ECO:0000313" key="4">
    <source>
        <dbReference type="Proteomes" id="UP000663879"/>
    </source>
</evidence>
<feature type="transmembrane region" description="Helical" evidence="1">
    <location>
        <begin position="527"/>
        <end position="549"/>
    </location>
</feature>
<evidence type="ECO:0000256" key="1">
    <source>
        <dbReference type="SAM" id="Phobius"/>
    </source>
</evidence>
<evidence type="ECO:0000256" key="2">
    <source>
        <dbReference type="SAM" id="SignalP"/>
    </source>
</evidence>
<sequence length="671" mass="79803">MLFQMFFLCVCIVNSTSILDDDDVGVTNNSSSQDIIEINYDGNSFYQTNINAYKTFSQQSLILKNITKFVLSEDLFFYPFKEIIISEANFMFYLNNSFKLPCDFNYFESFRIKNMNYNSFTSSLTLDSTIKYPDRICPYIFYFTSLSTLSLFNLTESNKLDFIPVKSNKNAVIFHLIIKDSHISLDKNIISTDMFYYTNSISIKDSNLIKIESNTFIGLESLKKILVSNSYLNDTVWLQNLNHHKISEDFYDCYSFLKKYKYPIPYKFYLILNMSLNEQNYFFHNKNFCSFANFPHSKLVFPILNFKIKQNCTCNILWFILNWKLNNYIKSKDTTYYDMNTSSLNECFNKFDTRIRHCDFKKKLKECNVSLKESQYYFKCDPKRHYYQKGCIQNFIGIIFMILISLIGLFLNILSIFILRDSEFKENMYRYMKIKITFETMCLVTLFLNGIVKYSVDFYTLFFLKSCDLDFRLESQALIFIKFYIVNFITYFSITCSLLSNFLMVIDRYVQISSNQLFLSVYTTKSPYKIVLPVIVVMGGFLNLNQIFYCNVDNCVENTQNNLTRYMMFFFQDFFNFTIIIISFVINIKLVNFVRDKEKKKNNLLNNTVEKKFVKVKLLVVINCVIILVSRFPEYVLSFYKIKLIWVMQNAGYNHFEEYIDKMDSSFRTFL</sequence>
<evidence type="ECO:0000313" key="3">
    <source>
        <dbReference type="EMBL" id="CAF1061250.1"/>
    </source>
</evidence>
<organism evidence="3 4">
    <name type="scientific">Brachionus calyciflorus</name>
    <dbReference type="NCBI Taxonomy" id="104777"/>
    <lineage>
        <taxon>Eukaryota</taxon>
        <taxon>Metazoa</taxon>
        <taxon>Spiralia</taxon>
        <taxon>Gnathifera</taxon>
        <taxon>Rotifera</taxon>
        <taxon>Eurotatoria</taxon>
        <taxon>Monogononta</taxon>
        <taxon>Pseudotrocha</taxon>
        <taxon>Ploima</taxon>
        <taxon>Brachionidae</taxon>
        <taxon>Brachionus</taxon>
    </lineage>
</organism>
<evidence type="ECO:0008006" key="5">
    <source>
        <dbReference type="Google" id="ProtNLM"/>
    </source>
</evidence>
<keyword evidence="1" id="KW-0472">Membrane</keyword>
<feature type="transmembrane region" description="Helical" evidence="1">
    <location>
        <begin position="484"/>
        <end position="506"/>
    </location>
</feature>
<keyword evidence="4" id="KW-1185">Reference proteome</keyword>
<keyword evidence="1" id="KW-1133">Transmembrane helix</keyword>
<feature type="transmembrane region" description="Helical" evidence="1">
    <location>
        <begin position="569"/>
        <end position="592"/>
    </location>
</feature>
<protein>
    <recommendedName>
        <fullName evidence="5">G-protein coupled receptors family 1 profile domain-containing protein</fullName>
    </recommendedName>
</protein>
<dbReference type="Proteomes" id="UP000663879">
    <property type="component" value="Unassembled WGS sequence"/>
</dbReference>
<dbReference type="EMBL" id="CAJNOC010005760">
    <property type="protein sequence ID" value="CAF1061250.1"/>
    <property type="molecule type" value="Genomic_DNA"/>
</dbReference>
<dbReference type="Gene3D" id="1.20.1070.10">
    <property type="entry name" value="Rhodopsin 7-helix transmembrane proteins"/>
    <property type="match status" value="1"/>
</dbReference>
<feature type="transmembrane region" description="Helical" evidence="1">
    <location>
        <begin position="613"/>
        <end position="632"/>
    </location>
</feature>
<name>A0A814LBS7_9BILA</name>
<keyword evidence="2" id="KW-0732">Signal</keyword>
<feature type="transmembrane region" description="Helical" evidence="1">
    <location>
        <begin position="440"/>
        <end position="464"/>
    </location>
</feature>